<dbReference type="AlphaFoldDB" id="A0A819WUY0"/>
<protein>
    <submittedName>
        <fullName evidence="1">Uncharacterized protein</fullName>
    </submittedName>
</protein>
<name>A0A819WUY0_9BILA</name>
<evidence type="ECO:0000313" key="2">
    <source>
        <dbReference type="Proteomes" id="UP000663874"/>
    </source>
</evidence>
<proteinExistence type="predicted"/>
<gene>
    <name evidence="1" type="ORF">FNK824_LOCUS32738</name>
</gene>
<reference evidence="1" key="1">
    <citation type="submission" date="2021-02" db="EMBL/GenBank/DDBJ databases">
        <authorList>
            <person name="Nowell W R."/>
        </authorList>
    </citation>
    <scope>NUCLEOTIDE SEQUENCE</scope>
</reference>
<dbReference type="EMBL" id="CAJOBE010011432">
    <property type="protein sequence ID" value="CAF4130829.1"/>
    <property type="molecule type" value="Genomic_DNA"/>
</dbReference>
<accession>A0A819WUY0</accession>
<sequence length="667" mass="78392">MFMGLNDQLKNNLDGFNKTLKGFKGQLDTNFTSVNKNIRNLEKKFNKRFDQLSHKIDDIYERGAKLAIINRLRADHELDIQHLPSNRMFNSNYSKKSQIFFNNFAKYLHKTYSNIWTEQYQPILVSLQPQQIQFDILGFALEATPTERPTIQSPNIITANSTSSHTNRGINERLNKIIYDPIFTSCLNFLQWSSNKFINKFPSDVILDRFCSEILPEISMKIKWFDLESSSMKHILCAADYPNLYGIGLFNIEEETARCLFTDEKLSSGIFKNQITTLIIEIDPNKGNLCSMENICNDIFSVFLKLTHLIFYESSYKNIVPLLFDFPSPKLSSSTLSVLDIKAQSFHVCLYLLDGRFSQLHTLYIELANIYCPDEEIENQIKIPNLKCFSLSCEFKTSNYNELILPLLYRMTNLEKLGLYLSIFVDERFIDGNNLKKNILYHMSQLNQFSFHIRSTMFINNEINLPSKQDIQQTFIDFKDNQIISYVDYSLELNQGQCHIYSYPFLMKYYQDITNNFPGGLYPYVRVVTLYDEQPFEHEFFIRISQSFPFMEKLTVVNRHARNHKQSYKSMNDNQNLSIAKYYHLTDLAIRQVHDDYVEEFLCDTKTFLCNNILLFIDYKSLQRVTHDYTRDDTRINCTKINEIFLLGPKNYSITSLQDYFPFAKIY</sequence>
<comment type="caution">
    <text evidence="1">The sequence shown here is derived from an EMBL/GenBank/DDBJ whole genome shotgun (WGS) entry which is preliminary data.</text>
</comment>
<organism evidence="1 2">
    <name type="scientific">Rotaria sordida</name>
    <dbReference type="NCBI Taxonomy" id="392033"/>
    <lineage>
        <taxon>Eukaryota</taxon>
        <taxon>Metazoa</taxon>
        <taxon>Spiralia</taxon>
        <taxon>Gnathifera</taxon>
        <taxon>Rotifera</taxon>
        <taxon>Eurotatoria</taxon>
        <taxon>Bdelloidea</taxon>
        <taxon>Philodinida</taxon>
        <taxon>Philodinidae</taxon>
        <taxon>Rotaria</taxon>
    </lineage>
</organism>
<dbReference type="Proteomes" id="UP000663874">
    <property type="component" value="Unassembled WGS sequence"/>
</dbReference>
<evidence type="ECO:0000313" key="1">
    <source>
        <dbReference type="EMBL" id="CAF4130829.1"/>
    </source>
</evidence>